<evidence type="ECO:0008006" key="2">
    <source>
        <dbReference type="Google" id="ProtNLM"/>
    </source>
</evidence>
<dbReference type="EMBL" id="LAZR01012910">
    <property type="protein sequence ID" value="KKM24514.1"/>
    <property type="molecule type" value="Genomic_DNA"/>
</dbReference>
<reference evidence="1" key="1">
    <citation type="journal article" date="2015" name="Nature">
        <title>Complex archaea that bridge the gap between prokaryotes and eukaryotes.</title>
        <authorList>
            <person name="Spang A."/>
            <person name="Saw J.H."/>
            <person name="Jorgensen S.L."/>
            <person name="Zaremba-Niedzwiedzka K."/>
            <person name="Martijn J."/>
            <person name="Lind A.E."/>
            <person name="van Eijk R."/>
            <person name="Schleper C."/>
            <person name="Guy L."/>
            <person name="Ettema T.J."/>
        </authorList>
    </citation>
    <scope>NUCLEOTIDE SEQUENCE</scope>
</reference>
<accession>A0A0F9IWV2</accession>
<dbReference type="AlphaFoldDB" id="A0A0F9IWV2"/>
<gene>
    <name evidence="1" type="ORF">LCGC14_1604350</name>
</gene>
<name>A0A0F9IWV2_9ZZZZ</name>
<proteinExistence type="predicted"/>
<evidence type="ECO:0000313" key="1">
    <source>
        <dbReference type="EMBL" id="KKM24514.1"/>
    </source>
</evidence>
<comment type="caution">
    <text evidence="1">The sequence shown here is derived from an EMBL/GenBank/DDBJ whole genome shotgun (WGS) entry which is preliminary data.</text>
</comment>
<sequence>MAISARIPAGADTAGFVPELWSKNVLDAIHSKLVVVPLVDHTWEPELTKGDTMNVGILNTVTATEVTIGTEGVIQDHASGSKLQIVIDQYFEAPVVIDDMTNLQNQVSLRGKAERESAYAIAKKMDSTLCDLFDNFASTKGTDGSAVTDDVLIACVEALDEADVPEDQRVWIGDPSMKADLLKITKFVSVDFVRSTVVPTGKFGDIYGAPFFITNNLTVNSTGNDGVYMHKEALAIIAQETMRGDFVLQPLKHQITINTTALWGVLEMRNTFGVGLSTRKS</sequence>
<organism evidence="1">
    <name type="scientific">marine sediment metagenome</name>
    <dbReference type="NCBI Taxonomy" id="412755"/>
    <lineage>
        <taxon>unclassified sequences</taxon>
        <taxon>metagenomes</taxon>
        <taxon>ecological metagenomes</taxon>
    </lineage>
</organism>
<protein>
    <recommendedName>
        <fullName evidence="2">Capsid protein</fullName>
    </recommendedName>
</protein>